<dbReference type="Proteomes" id="UP001589836">
    <property type="component" value="Unassembled WGS sequence"/>
</dbReference>
<gene>
    <name evidence="13" type="primary">hemY</name>
    <name evidence="13" type="ORF">ACFFGV_07965</name>
</gene>
<name>A0ABV6LM87_9BACI</name>
<evidence type="ECO:0000256" key="7">
    <source>
        <dbReference type="ARBA" id="ARBA00022630"/>
    </source>
</evidence>
<evidence type="ECO:0000313" key="14">
    <source>
        <dbReference type="Proteomes" id="UP001589836"/>
    </source>
</evidence>
<reference evidence="13 14" key="1">
    <citation type="submission" date="2024-09" db="EMBL/GenBank/DDBJ databases">
        <authorList>
            <person name="Sun Q."/>
            <person name="Mori K."/>
        </authorList>
    </citation>
    <scope>NUCLEOTIDE SEQUENCE [LARGE SCALE GENOMIC DNA]</scope>
    <source>
        <strain evidence="13 14">NCAIM B.02529</strain>
    </source>
</reference>
<dbReference type="Gene3D" id="1.10.3110.10">
    <property type="entry name" value="protoporphyrinogen ix oxidase, domain 3"/>
    <property type="match status" value="1"/>
</dbReference>
<sequence length="474" mass="53297">MEDYKQIVIIGGGITGLSTAYYLQKQIQAHKLPYTVRLVEASYRLGGMIHTEQKNGFTIERGPDSLLARKESVFRLIQDVGLEEELVSVSTGKSYVHAREKLHEIPHGSYMGIPTQVSPFLFSSLFSPAGKLKAAGDFMKKKSTSKDDQSLGEFFRYRLGDEVVENLIEPLLSGIYSGDIDNLSLMATFPNFYRLEQEHGSIVKGLKKTVPKRKKSDKKPSVFKTLRSGLSSLVHAVEEQLEDGTVRLNTAVDHIEKKDDGYHLLLDNGEVLKADSLVVTTPHYRAQRMLSQYDFLNPLRDMPATSVANVALAFDQSAIEKDIDGSGFLVSRNSDYRITACTWTHKKWPHTTPEGKALMRAYVGKPDDQDVVSKTDEEIVDIVWNDLNKIMKLNHKPEFSVVTRWRNSRAQYTVGHKERMEHITHHLREQLPGVFLAGASYNGLGVPDCIDQGETAVEQVLEYLQHAEPHIAVN</sequence>
<comment type="catalytic activity">
    <reaction evidence="1">
        <text>coproporphyrinogen III + 3 O2 = coproporphyrin III + 3 H2O2</text>
        <dbReference type="Rhea" id="RHEA:43436"/>
        <dbReference type="ChEBI" id="CHEBI:15379"/>
        <dbReference type="ChEBI" id="CHEBI:16240"/>
        <dbReference type="ChEBI" id="CHEBI:57309"/>
        <dbReference type="ChEBI" id="CHEBI:131725"/>
        <dbReference type="EC" id="1.3.3.15"/>
    </reaction>
    <physiologicalReaction direction="left-to-right" evidence="1">
        <dbReference type="Rhea" id="RHEA:43437"/>
    </physiologicalReaction>
</comment>
<organism evidence="13 14">
    <name type="scientific">Pontibacillus salicampi</name>
    <dbReference type="NCBI Taxonomy" id="1449801"/>
    <lineage>
        <taxon>Bacteria</taxon>
        <taxon>Bacillati</taxon>
        <taxon>Bacillota</taxon>
        <taxon>Bacilli</taxon>
        <taxon>Bacillales</taxon>
        <taxon>Bacillaceae</taxon>
        <taxon>Pontibacillus</taxon>
    </lineage>
</organism>
<dbReference type="Gene3D" id="3.50.50.60">
    <property type="entry name" value="FAD/NAD(P)-binding domain"/>
    <property type="match status" value="1"/>
</dbReference>
<dbReference type="EC" id="1.3.3.15" evidence="5 11"/>
<evidence type="ECO:0000259" key="12">
    <source>
        <dbReference type="Pfam" id="PF01593"/>
    </source>
</evidence>
<comment type="function">
    <text evidence="11">Involved in coproporphyrin-dependent heme b biosynthesis. Catalyzes the oxidation of coproporphyrinogen III to coproporphyrin III.</text>
</comment>
<dbReference type="RefSeq" id="WP_377346393.1">
    <property type="nucleotide sequence ID" value="NZ_JBHLTP010000004.1"/>
</dbReference>
<dbReference type="InterPro" id="IPR002937">
    <property type="entry name" value="Amino_oxidase"/>
</dbReference>
<dbReference type="EMBL" id="JBHLTP010000004">
    <property type="protein sequence ID" value="MFC0523520.1"/>
    <property type="molecule type" value="Genomic_DNA"/>
</dbReference>
<keyword evidence="11" id="KW-0963">Cytoplasm</keyword>
<dbReference type="GO" id="GO:0004729">
    <property type="term" value="F:oxygen-dependent protoporphyrinogen oxidase activity"/>
    <property type="evidence" value="ECO:0007669"/>
    <property type="project" value="UniProtKB-EC"/>
</dbReference>
<evidence type="ECO:0000256" key="8">
    <source>
        <dbReference type="ARBA" id="ARBA00022827"/>
    </source>
</evidence>
<comment type="cofactor">
    <cofactor evidence="2 11">
        <name>FAD</name>
        <dbReference type="ChEBI" id="CHEBI:57692"/>
    </cofactor>
</comment>
<evidence type="ECO:0000256" key="5">
    <source>
        <dbReference type="ARBA" id="ARBA00012402"/>
    </source>
</evidence>
<dbReference type="InterPro" id="IPR036188">
    <property type="entry name" value="FAD/NAD-bd_sf"/>
</dbReference>
<dbReference type="Gene3D" id="3.90.660.20">
    <property type="entry name" value="Protoporphyrinogen oxidase, mitochondrial, domain 2"/>
    <property type="match status" value="1"/>
</dbReference>
<comment type="pathway">
    <text evidence="3 11">Porphyrin-containing compound metabolism; protoheme biosynthesis.</text>
</comment>
<dbReference type="NCBIfam" id="NF008845">
    <property type="entry name" value="PRK11883.1-5"/>
    <property type="match status" value="1"/>
</dbReference>
<accession>A0ABV6LM87</accession>
<keyword evidence="9 11" id="KW-0560">Oxidoreductase</keyword>
<evidence type="ECO:0000256" key="6">
    <source>
        <dbReference type="ARBA" id="ARBA00019046"/>
    </source>
</evidence>
<dbReference type="InterPro" id="IPR050464">
    <property type="entry name" value="Zeta_carotene_desat/Oxidored"/>
</dbReference>
<comment type="caution">
    <text evidence="13">The sequence shown here is derived from an EMBL/GenBank/DDBJ whole genome shotgun (WGS) entry which is preliminary data.</text>
</comment>
<dbReference type="Pfam" id="PF01593">
    <property type="entry name" value="Amino_oxidase"/>
    <property type="match status" value="1"/>
</dbReference>
<keyword evidence="14" id="KW-1185">Reference proteome</keyword>
<protein>
    <recommendedName>
        <fullName evidence="6 11">Coproporphyrinogen III oxidase</fullName>
        <ecNumber evidence="5 11">1.3.3.15</ecNumber>
    </recommendedName>
</protein>
<evidence type="ECO:0000256" key="1">
    <source>
        <dbReference type="ARBA" id="ARBA00001755"/>
    </source>
</evidence>
<comment type="subcellular location">
    <subcellularLocation>
        <location evidence="11">Cytoplasm</location>
    </subcellularLocation>
</comment>
<keyword evidence="7 11" id="KW-0285">Flavoprotein</keyword>
<evidence type="ECO:0000256" key="9">
    <source>
        <dbReference type="ARBA" id="ARBA00023002"/>
    </source>
</evidence>
<keyword evidence="8 11" id="KW-0274">FAD</keyword>
<comment type="similarity">
    <text evidence="4 11">Belongs to the protoporphyrinogen/coproporphyrinogen oxidase family. Coproporphyrinogen III oxidase subfamily.</text>
</comment>
<evidence type="ECO:0000256" key="10">
    <source>
        <dbReference type="ARBA" id="ARBA00023133"/>
    </source>
</evidence>
<dbReference type="NCBIfam" id="TIGR00562">
    <property type="entry name" value="proto_IX_ox"/>
    <property type="match status" value="1"/>
</dbReference>
<dbReference type="SUPFAM" id="SSF54373">
    <property type="entry name" value="FAD-linked reductases, C-terminal domain"/>
    <property type="match status" value="1"/>
</dbReference>
<evidence type="ECO:0000256" key="3">
    <source>
        <dbReference type="ARBA" id="ARBA00004744"/>
    </source>
</evidence>
<dbReference type="PANTHER" id="PTHR42923:SF3">
    <property type="entry name" value="PROTOPORPHYRINOGEN OXIDASE"/>
    <property type="match status" value="1"/>
</dbReference>
<dbReference type="SUPFAM" id="SSF51905">
    <property type="entry name" value="FAD/NAD(P)-binding domain"/>
    <property type="match status" value="1"/>
</dbReference>
<feature type="domain" description="Amine oxidase" evidence="12">
    <location>
        <begin position="14"/>
        <end position="461"/>
    </location>
</feature>
<dbReference type="InterPro" id="IPR004572">
    <property type="entry name" value="Protoporphyrinogen_oxidase"/>
</dbReference>
<evidence type="ECO:0000313" key="13">
    <source>
        <dbReference type="EMBL" id="MFC0523520.1"/>
    </source>
</evidence>
<evidence type="ECO:0000256" key="2">
    <source>
        <dbReference type="ARBA" id="ARBA00001974"/>
    </source>
</evidence>
<evidence type="ECO:0000256" key="11">
    <source>
        <dbReference type="RuleBase" id="RU364052"/>
    </source>
</evidence>
<proteinExistence type="inferred from homology"/>
<dbReference type="PANTHER" id="PTHR42923">
    <property type="entry name" value="PROTOPORPHYRINOGEN OXIDASE"/>
    <property type="match status" value="1"/>
</dbReference>
<keyword evidence="10 11" id="KW-0350">Heme biosynthesis</keyword>
<evidence type="ECO:0000256" key="4">
    <source>
        <dbReference type="ARBA" id="ARBA00008310"/>
    </source>
</evidence>